<keyword evidence="7" id="KW-0315">Glutamine amidotransferase</keyword>
<feature type="domain" description="Chorismate-utilising enzyme C-terminal" evidence="12">
    <location>
        <begin position="457"/>
        <end position="728"/>
    </location>
</feature>
<evidence type="ECO:0000256" key="9">
    <source>
        <dbReference type="ARBA" id="ARBA00031904"/>
    </source>
</evidence>
<dbReference type="Pfam" id="PF00425">
    <property type="entry name" value="Chorismate_bind"/>
    <property type="match status" value="1"/>
</dbReference>
<dbReference type="GO" id="GO:0046654">
    <property type="term" value="P:tetrahydrofolate biosynthetic process"/>
    <property type="evidence" value="ECO:0007669"/>
    <property type="project" value="UniProtKB-UniPathway"/>
</dbReference>
<comment type="pathway">
    <text evidence="2">Cofactor biosynthesis; tetrahydrofolate biosynthesis; 4-aminobenzoate from chorismate: step 1/2.</text>
</comment>
<keyword evidence="15" id="KW-1185">Reference proteome</keyword>
<dbReference type="InterPro" id="IPR019999">
    <property type="entry name" value="Anth_synth_I-like"/>
</dbReference>
<reference evidence="15" key="1">
    <citation type="journal article" date="2017" name="Nat. Ecol. Evol.">
        <title>Genome expansion and lineage-specific genetic innovations in the forest pathogenic fungi Armillaria.</title>
        <authorList>
            <person name="Sipos G."/>
            <person name="Prasanna A.N."/>
            <person name="Walter M.C."/>
            <person name="O'Connor E."/>
            <person name="Balint B."/>
            <person name="Krizsan K."/>
            <person name="Kiss B."/>
            <person name="Hess J."/>
            <person name="Varga T."/>
            <person name="Slot J."/>
            <person name="Riley R."/>
            <person name="Boka B."/>
            <person name="Rigling D."/>
            <person name="Barry K."/>
            <person name="Lee J."/>
            <person name="Mihaltcheva S."/>
            <person name="LaButti K."/>
            <person name="Lipzen A."/>
            <person name="Waldron R."/>
            <person name="Moloney N.M."/>
            <person name="Sperisen C."/>
            <person name="Kredics L."/>
            <person name="Vagvoelgyi C."/>
            <person name="Patrignani A."/>
            <person name="Fitzpatrick D."/>
            <person name="Nagy I."/>
            <person name="Doyle S."/>
            <person name="Anderson J.B."/>
            <person name="Grigoriev I.V."/>
            <person name="Gueldener U."/>
            <person name="Muensterkoetter M."/>
            <person name="Nagy L.G."/>
        </authorList>
    </citation>
    <scope>NUCLEOTIDE SEQUENCE [LARGE SCALE GENOMIC DNA]</scope>
    <source>
        <strain evidence="15">28-4</strain>
    </source>
</reference>
<sequence>MTFDPTRLLFIDSYDSFTFNLASLFRQSIPGCSIHILKNDNLTISDLLPHLKHFSAIVVGPGPGSPDNTEDIGILKDLWSISEQHMLPIFGVCLGIQSLALAYGADLHRLPIVKHGQISHILHTGCSLFEGVGRVEAVRYHSLHVTLPANGSIEPLAWADDEPENGRVLMAIQHKTRPFWAVQYHPESARTVGGGPEVVANFWRLAQHWTRKRGRTTSPWCESAYRVFGSSWPQASPLHQSCCSYQPTSSVNTIVVDAPTISVTSICDMLGANDEQQPFVLLDSAARPGRFSIIASILPTGLQITYNVDDPFVGLTRGSATTREKLGDHDIWSWLASFMYTRRARGGRPEIPFWGGLIGLLSYEVGVCSLGVSPRSRKETKRKHPHPDVNFAFIERSVVVDNLTGKVYVQSIIPNDDSWLFETSLLFKKQPDLTHQECSPLHDKAAISHATVTLPDKDRYISNIKQAMEHLFCGNSYELCLTAHTRIQTSPKSSWTRYKALRRTNPAPHSAFLRLSPTTFLSSSPERFLSFSRPPNAIYQLRPIKGTIRKGPGIDRAYAEKALAGSPKEVAENLMIVDLIRHDLHSVVGEDVTVQQFCAVEEYETVWQLVSVIEGQSSSEESGGWEVLRSSLPPGMSFLYFRSMTGAPKKRSVEILQDLEESDRSLYSGVFGYWCVGGGGDWAVTIRSAFRHDNPGVQPTDEEWIVGAGGAITALSDPEAEWDEMVVKLQNDWITLHFKLDINCLHISWTTHCEMTESIISSSPPPYDTSEDIAVGRSAPSTSNPDSASSSPHLLPNPTPVVLSWPSPTLPDADMQLHDPYAPRNVTASSSPSQHSQPSYSREPFGRPPGYVIAGTPTTNIVYSFSDIGDNAMVLIPSPNAPDTRPKYHISVRMNCFIPSSYITIEAHKAIRRGATQEGAMVGDFEMGIADKTATLFIRGKEFPIGDVLGKSGSRRGGLWDWKFVKHGLFWDCKTNPRKCFSIDRKTLFAIFMPVTPLRKPDTPAELPQLEVTPQGQLFFDDILIILNLMNHFFRTIRTSINFLNAVKFEVVPLYVQRQAFDQKTHCLRERLMNVNPDSATLINPISFLDPHQFYAPMILPSPIETSKVGLQIGIPIPPPRPPIHPSIQYGSTSPVPPKYFIPPRPRETITYNFAPTRSPLDPNSMLLYPPPDIGVDQGALAPYHICVNMNCFTPSSHITTIRKSSSEGEFVGDFEIGPSHARISNTVCLRGHECSINEVLSSSSRLFHSVGKEPNACCKGTLMAAFSQNWTWKTVSEHDGPVSLYWDDNNGGSAITCFRSKERTLANLLAKFTPRNQMRKHGRPIQYPKLEVTPDGHDYFEDILFSALIIERMRTDPPGKS</sequence>
<dbReference type="PANTHER" id="PTHR11236:SF18">
    <property type="entry name" value="AMINODEOXYCHORISMATE SYNTHASE"/>
    <property type="match status" value="1"/>
</dbReference>
<dbReference type="UniPathway" id="UPA00077">
    <property type="reaction ID" value="UER00149"/>
</dbReference>
<dbReference type="PRINTS" id="PR00097">
    <property type="entry name" value="ANTSNTHASEII"/>
</dbReference>
<evidence type="ECO:0000256" key="7">
    <source>
        <dbReference type="ARBA" id="ARBA00022962"/>
    </source>
</evidence>
<dbReference type="EMBL" id="KZ293416">
    <property type="protein sequence ID" value="PBK76792.1"/>
    <property type="molecule type" value="Genomic_DNA"/>
</dbReference>
<proteinExistence type="inferred from homology"/>
<dbReference type="Pfam" id="PF00117">
    <property type="entry name" value="GATase"/>
    <property type="match status" value="1"/>
</dbReference>
<dbReference type="PROSITE" id="PS51273">
    <property type="entry name" value="GATASE_TYPE_1"/>
    <property type="match status" value="1"/>
</dbReference>
<comment type="similarity">
    <text evidence="3">In the C-terminal section; belongs to the anthranilate synthase component I family.</text>
</comment>
<dbReference type="InterPro" id="IPR015890">
    <property type="entry name" value="Chorismate_C"/>
</dbReference>
<dbReference type="Gene3D" id="3.40.50.880">
    <property type="match status" value="1"/>
</dbReference>
<evidence type="ECO:0000313" key="15">
    <source>
        <dbReference type="Proteomes" id="UP000218334"/>
    </source>
</evidence>
<evidence type="ECO:0000256" key="1">
    <source>
        <dbReference type="ARBA" id="ARBA00001000"/>
    </source>
</evidence>
<dbReference type="CDD" id="cd01743">
    <property type="entry name" value="GATase1_Anthranilate_Synthase"/>
    <property type="match status" value="1"/>
</dbReference>
<dbReference type="InterPro" id="IPR006221">
    <property type="entry name" value="TrpG/PapA_dom"/>
</dbReference>
<name>A0A2H3CC30_9AGAR</name>
<feature type="compositionally biased region" description="Low complexity" evidence="10">
    <location>
        <begin position="778"/>
        <end position="792"/>
    </location>
</feature>
<dbReference type="PANTHER" id="PTHR11236">
    <property type="entry name" value="AMINOBENZOATE/ANTHRANILATE SYNTHASE"/>
    <property type="match status" value="1"/>
</dbReference>
<evidence type="ECO:0000256" key="8">
    <source>
        <dbReference type="ARBA" id="ARBA00031329"/>
    </source>
</evidence>
<dbReference type="GO" id="GO:0008153">
    <property type="term" value="P:4-aminobenzoate biosynthetic process"/>
    <property type="evidence" value="ECO:0007669"/>
    <property type="project" value="TreeGrafter"/>
</dbReference>
<feature type="domain" description="Glutamine amidotransferase" evidence="11">
    <location>
        <begin position="10"/>
        <end position="202"/>
    </location>
</feature>
<organism evidence="14 15">
    <name type="scientific">Armillaria solidipes</name>
    <dbReference type="NCBI Taxonomy" id="1076256"/>
    <lineage>
        <taxon>Eukaryota</taxon>
        <taxon>Fungi</taxon>
        <taxon>Dikarya</taxon>
        <taxon>Basidiomycota</taxon>
        <taxon>Agaricomycotina</taxon>
        <taxon>Agaricomycetes</taxon>
        <taxon>Agaricomycetidae</taxon>
        <taxon>Agaricales</taxon>
        <taxon>Marasmiineae</taxon>
        <taxon>Physalacriaceae</taxon>
        <taxon>Armillaria</taxon>
    </lineage>
</organism>
<evidence type="ECO:0000256" key="6">
    <source>
        <dbReference type="ARBA" id="ARBA00022909"/>
    </source>
</evidence>
<protein>
    <recommendedName>
        <fullName evidence="4">aminodeoxychorismate synthase</fullName>
        <ecNumber evidence="4">2.6.1.85</ecNumber>
    </recommendedName>
    <alternativeName>
        <fullName evidence="8">Para-aminobenzoate synthase</fullName>
    </alternativeName>
    <alternativeName>
        <fullName evidence="9">p-aminobenzoic acid synthase</fullName>
    </alternativeName>
</protein>
<dbReference type="InterPro" id="IPR005801">
    <property type="entry name" value="ADC_synthase"/>
</dbReference>
<evidence type="ECO:0000256" key="2">
    <source>
        <dbReference type="ARBA" id="ARBA00005009"/>
    </source>
</evidence>
<dbReference type="Proteomes" id="UP000218334">
    <property type="component" value="Unassembled WGS sequence"/>
</dbReference>
<feature type="compositionally biased region" description="Low complexity" evidence="10">
    <location>
        <begin position="829"/>
        <end position="841"/>
    </location>
</feature>
<dbReference type="NCBIfam" id="TIGR00566">
    <property type="entry name" value="trpG_papA"/>
    <property type="match status" value="1"/>
</dbReference>
<dbReference type="GO" id="GO:0046820">
    <property type="term" value="F:4-amino-4-deoxychorismate synthase activity"/>
    <property type="evidence" value="ECO:0007669"/>
    <property type="project" value="UniProtKB-EC"/>
</dbReference>
<dbReference type="GO" id="GO:0000162">
    <property type="term" value="P:L-tryptophan biosynthetic process"/>
    <property type="evidence" value="ECO:0007669"/>
    <property type="project" value="TreeGrafter"/>
</dbReference>
<dbReference type="Gene3D" id="3.60.120.10">
    <property type="entry name" value="Anthranilate synthase"/>
    <property type="match status" value="1"/>
</dbReference>
<gene>
    <name evidence="14" type="ORF">ARMSODRAFT_999267</name>
</gene>
<dbReference type="Pfam" id="PF04715">
    <property type="entry name" value="Anth_synt_I_N"/>
    <property type="match status" value="1"/>
</dbReference>
<dbReference type="STRING" id="1076256.A0A2H3CC30"/>
<evidence type="ECO:0000313" key="14">
    <source>
        <dbReference type="EMBL" id="PBK76792.1"/>
    </source>
</evidence>
<evidence type="ECO:0000256" key="3">
    <source>
        <dbReference type="ARBA" id="ARBA00005970"/>
    </source>
</evidence>
<keyword evidence="6" id="KW-0289">Folate biosynthesis</keyword>
<accession>A0A2H3CC30</accession>
<dbReference type="EC" id="2.6.1.85" evidence="4"/>
<feature type="region of interest" description="Disordered" evidence="10">
    <location>
        <begin position="760"/>
        <end position="851"/>
    </location>
</feature>
<dbReference type="InterPro" id="IPR017926">
    <property type="entry name" value="GATASE"/>
</dbReference>
<evidence type="ECO:0000256" key="4">
    <source>
        <dbReference type="ARBA" id="ARBA00013139"/>
    </source>
</evidence>
<dbReference type="InterPro" id="IPR006805">
    <property type="entry name" value="Anth_synth_I_N"/>
</dbReference>
<dbReference type="PRINTS" id="PR00096">
    <property type="entry name" value="GATASE"/>
</dbReference>
<dbReference type="InterPro" id="IPR010117">
    <property type="entry name" value="PabB_fungal"/>
</dbReference>
<dbReference type="GO" id="GO:0046656">
    <property type="term" value="P:folic acid biosynthetic process"/>
    <property type="evidence" value="ECO:0007669"/>
    <property type="project" value="UniProtKB-KW"/>
</dbReference>
<dbReference type="GO" id="GO:0005737">
    <property type="term" value="C:cytoplasm"/>
    <property type="evidence" value="ECO:0007669"/>
    <property type="project" value="TreeGrafter"/>
</dbReference>
<dbReference type="SUPFAM" id="SSF52317">
    <property type="entry name" value="Class I glutamine amidotransferase-like"/>
    <property type="match status" value="1"/>
</dbReference>
<comment type="catalytic activity">
    <reaction evidence="1">
        <text>chorismate + L-glutamine = 4-amino-4-deoxychorismate + L-glutamate</text>
        <dbReference type="Rhea" id="RHEA:11672"/>
        <dbReference type="ChEBI" id="CHEBI:29748"/>
        <dbReference type="ChEBI" id="CHEBI:29985"/>
        <dbReference type="ChEBI" id="CHEBI:58359"/>
        <dbReference type="ChEBI" id="CHEBI:58406"/>
        <dbReference type="EC" id="2.6.1.85"/>
    </reaction>
</comment>
<dbReference type="InterPro" id="IPR029062">
    <property type="entry name" value="Class_I_gatase-like"/>
</dbReference>
<dbReference type="PRINTS" id="PR00099">
    <property type="entry name" value="CPSGATASE"/>
</dbReference>
<evidence type="ECO:0000256" key="5">
    <source>
        <dbReference type="ARBA" id="ARBA00022679"/>
    </source>
</evidence>
<evidence type="ECO:0000259" key="11">
    <source>
        <dbReference type="Pfam" id="PF00117"/>
    </source>
</evidence>
<dbReference type="SUPFAM" id="SSF56322">
    <property type="entry name" value="ADC synthase"/>
    <property type="match status" value="1"/>
</dbReference>
<evidence type="ECO:0000256" key="10">
    <source>
        <dbReference type="SAM" id="MobiDB-lite"/>
    </source>
</evidence>
<keyword evidence="5" id="KW-0808">Transferase</keyword>
<dbReference type="NCBIfam" id="TIGR01823">
    <property type="entry name" value="PabB-fungal"/>
    <property type="match status" value="1"/>
</dbReference>
<evidence type="ECO:0000259" key="12">
    <source>
        <dbReference type="Pfam" id="PF00425"/>
    </source>
</evidence>
<evidence type="ECO:0000259" key="13">
    <source>
        <dbReference type="Pfam" id="PF04715"/>
    </source>
</evidence>
<feature type="domain" description="Anthranilate synthase component I N-terminal" evidence="13">
    <location>
        <begin position="275"/>
        <end position="409"/>
    </location>
</feature>